<dbReference type="InterPro" id="IPR011041">
    <property type="entry name" value="Quinoprot_gluc/sorb_DH_b-prop"/>
</dbReference>
<dbReference type="PANTHER" id="PTHR19328">
    <property type="entry name" value="HEDGEHOG-INTERACTING PROTEIN"/>
    <property type="match status" value="1"/>
</dbReference>
<evidence type="ECO:0000259" key="2">
    <source>
        <dbReference type="Pfam" id="PF07995"/>
    </source>
</evidence>
<protein>
    <submittedName>
        <fullName evidence="3">PQQ-dependent sugar dehydrogenase</fullName>
    </submittedName>
</protein>
<accession>A0ABT3G5B6</accession>
<dbReference type="Pfam" id="PF17963">
    <property type="entry name" value="Big_9"/>
    <property type="match status" value="1"/>
</dbReference>
<dbReference type="InterPro" id="IPR036280">
    <property type="entry name" value="Multihaem_cyt_sf"/>
</dbReference>
<dbReference type="SUPFAM" id="SSF49899">
    <property type="entry name" value="Concanavalin A-like lectins/glucanases"/>
    <property type="match status" value="3"/>
</dbReference>
<evidence type="ECO:0000313" key="4">
    <source>
        <dbReference type="Proteomes" id="UP001165653"/>
    </source>
</evidence>
<dbReference type="InterPro" id="IPR012938">
    <property type="entry name" value="Glc/Sorbosone_DH"/>
</dbReference>
<dbReference type="PANTHER" id="PTHR19328:SF75">
    <property type="entry name" value="ALDOSE SUGAR DEHYDROGENASE YLII"/>
    <property type="match status" value="1"/>
</dbReference>
<dbReference type="EMBL" id="JAPDDR010000006">
    <property type="protein sequence ID" value="MCW1914420.1"/>
    <property type="molecule type" value="Genomic_DNA"/>
</dbReference>
<feature type="domain" description="Glucose/Sorbosone dehydrogenase" evidence="2">
    <location>
        <begin position="964"/>
        <end position="1304"/>
    </location>
</feature>
<proteinExistence type="predicted"/>
<dbReference type="InterPro" id="IPR013320">
    <property type="entry name" value="ConA-like_dom_sf"/>
</dbReference>
<gene>
    <name evidence="3" type="ORF">OJ996_12600</name>
</gene>
<sequence>MRSAFSIDSYGGAWPRLAFGSLLLLLGGASPSRADLVNRWSFNNPAGSATDGSVLSDSVTGAVATVQGNFAEFTGTSVRLEGPNGGDTTTGNRSAGFISGYVDLPNGLISSKTHLSVELWATPLSGRDYQRIFDFGRVTGAGSGGGALGEIIDITGTTPGGTSASDNLFLSFCIGNSLNAQRAEALLNGGSKLTMDSALATTAGTPYHYVLTFEDLGTEGGRITWYRDGTQIASGDVSFHLSNIEDVNNWLGRSMWTGDRNAHAEFDELRIYDHVLSTSEISANLVAGPDALVDPPDPEPAPVPDHLWVFNDGADSTVDSGLSFTDSVGGMAATLRGNGAALTGTALRLPGSTAGNQSAASISAYLDLPNGIISAQPSITLEAWATPLSSKAYQRLFDFGRTNVTSGSGALPGEIIDGSGAPGVFAGYDNFVLSLNVAGNLGTHRLEGQIDNGEAIFTDSTAATTAGTQYHYILVLQDGVGTYGANGCQIRWYRNGALQNTLDLDFHLSEMQDVNNWIGRSNYSGDSCSNLALNELRIYRRAITPGEILASYTEGPDLNSGEPEPPVPAPAPRHRWSFNGAAGAVPAGTPFTDSATGELATLRGNGAALDGTAIVLPGTTNGNQTAANISAYVDLPNGIFSAAKSFTMEAWLTPLSSKNWQRIFDFGNSSLTSGSGAATGEIIDGPAAPGGFTASDNLLLSLNINGELGNHRLESRMAGGSVVTQDTGLAGSTPVGTEHHYVLSVQDGAGASGASGCQAKWYRDGELQGSIDLPYRVADMADVNNWIGRSLWAADMNSNFALNELRIYSKALSAGEVLASHSNGAAAVFPAPVAVADTATIHAGQKVRIAVLANDSGAINPASVEIVTPPVLGTATVDAQGSILYTHPGSGSNPVTFSYRVSGEGGTSAATAVTVQISSELRIATAAPNVPLEAPVTAIQVVPAFPGLAFNKALCFASPPGDAQRLFVCELGGKLRVIPDVGASTPTVSEVLDIVNVVTNPPRVPAESITPGPNGECGLLGLAFHPQYAQNGYFYVTYSVVKSGLSGWFQRLSRFTVPPDQIGQASPVADPSTESILIEQADREDNHNGGDLHFGPDGFLYYSVGDEANANDKYVNSQDIDKNIFSAMLRIDVDKASGIEPNPHVSVPTDNGIARYSIPADNPFIGATSFNGLPVNPAAVRTEFWAVGLRSPWRFSFDPLTHELWLGDVGQGMYEEVDLITKGGNYGWVYREGMHDTAFTNPVPPTKPAGFSSIDPIYEYVHTGMAGDSNFKGNSVIGGVVYRGSKIPSLYGKYIFGDQVSGHIWSLGRAGDVPGGAVTVERIGGQAFLSNFGTDPSNGDVLVSDYFGGRIMRIVSATADGNFPAKLSDTALFADLTDLSPSPGVLPYEPNLTFWSDHAVKRRWFTIPDAGKRMTWSRDGNWTFPEGQIWIKHFDLETERGNPSSPKKRIETRLLVKNSTGMYGVSYRWNEAQTDATLAADGGEDFPVNLTVNGAPYFQQWRIPSRSQCMTCHSPQAGHALSFNTRQLNLSREIQGFSGNQIDLLSEAGYLSNIPQSTNLLPRHLRPDEDEYPLEARVRSYLAVNCSYCHAGAEGTAPTAWDGRHQLTLEQTGLVNGEANSNNGNPANKLVVPGDLLHSIVLNRVAVTNGFSKMPPLGSNEIDQVNVGLLSAWIAESLPENQTYAAWRLEKFGSSSSPQGDPDADVDGDGVANRDEFLAGTSPTNGASFLRPVLTRSGDQVSIGFDLPANRSVRVQSSANLQDWSLWDVPGNDGVSLPAGPHAIQGSSADAAHFFRLLIEER</sequence>
<dbReference type="Proteomes" id="UP001165653">
    <property type="component" value="Unassembled WGS sequence"/>
</dbReference>
<dbReference type="Gene3D" id="2.60.120.200">
    <property type="match status" value="3"/>
</dbReference>
<reference evidence="3" key="1">
    <citation type="submission" date="2022-10" db="EMBL/GenBank/DDBJ databases">
        <title>Luteolibacter sp. GHJ8, whole genome shotgun sequencing project.</title>
        <authorList>
            <person name="Zhao G."/>
            <person name="Shen L."/>
        </authorList>
    </citation>
    <scope>NUCLEOTIDE SEQUENCE</scope>
    <source>
        <strain evidence="3">GHJ8</strain>
    </source>
</reference>
<organism evidence="3 4">
    <name type="scientific">Luteolibacter rhizosphaerae</name>
    <dbReference type="NCBI Taxonomy" id="2989719"/>
    <lineage>
        <taxon>Bacteria</taxon>
        <taxon>Pseudomonadati</taxon>
        <taxon>Verrucomicrobiota</taxon>
        <taxon>Verrucomicrobiia</taxon>
        <taxon>Verrucomicrobiales</taxon>
        <taxon>Verrucomicrobiaceae</taxon>
        <taxon>Luteolibacter</taxon>
    </lineage>
</organism>
<dbReference type="Pfam" id="PF07995">
    <property type="entry name" value="GSDH"/>
    <property type="match status" value="1"/>
</dbReference>
<evidence type="ECO:0000256" key="1">
    <source>
        <dbReference type="SAM" id="MobiDB-lite"/>
    </source>
</evidence>
<dbReference type="SUPFAM" id="SSF48695">
    <property type="entry name" value="Multiheme cytochromes"/>
    <property type="match status" value="1"/>
</dbReference>
<name>A0ABT3G5B6_9BACT</name>
<evidence type="ECO:0000313" key="3">
    <source>
        <dbReference type="EMBL" id="MCW1914420.1"/>
    </source>
</evidence>
<feature type="region of interest" description="Disordered" evidence="1">
    <location>
        <begin position="1693"/>
        <end position="1718"/>
    </location>
</feature>
<dbReference type="Gene3D" id="2.120.10.30">
    <property type="entry name" value="TolB, C-terminal domain"/>
    <property type="match status" value="1"/>
</dbReference>
<dbReference type="InterPro" id="IPR011042">
    <property type="entry name" value="6-blade_b-propeller_TolB-like"/>
</dbReference>
<dbReference type="RefSeq" id="WP_264513948.1">
    <property type="nucleotide sequence ID" value="NZ_JAPDDR010000006.1"/>
</dbReference>
<keyword evidence="4" id="KW-1185">Reference proteome</keyword>
<comment type="caution">
    <text evidence="3">The sequence shown here is derived from an EMBL/GenBank/DDBJ whole genome shotgun (WGS) entry which is preliminary data.</text>
</comment>
<dbReference type="Pfam" id="PF13385">
    <property type="entry name" value="Laminin_G_3"/>
    <property type="match status" value="3"/>
</dbReference>
<dbReference type="SUPFAM" id="SSF50952">
    <property type="entry name" value="Soluble quinoprotein glucose dehydrogenase"/>
    <property type="match status" value="1"/>
</dbReference>